<gene>
    <name evidence="9" type="ORF">SAMN04488025_10416</name>
</gene>
<dbReference type="InterPro" id="IPR000905">
    <property type="entry name" value="Gcp-like_dom"/>
</dbReference>
<reference evidence="9 10" key="1">
    <citation type="submission" date="2016-10" db="EMBL/GenBank/DDBJ databases">
        <authorList>
            <person name="de Groot N.N."/>
        </authorList>
    </citation>
    <scope>NUCLEOTIDE SEQUENCE [LARGE SCALE GENOMIC DNA]</scope>
    <source>
        <strain evidence="9 10">DSM 44945</strain>
    </source>
</reference>
<keyword evidence="4" id="KW-0479">Metal-binding</keyword>
<evidence type="ECO:0000256" key="1">
    <source>
        <dbReference type="ARBA" id="ARBA00012156"/>
    </source>
</evidence>
<dbReference type="OrthoDB" id="1675500at2"/>
<dbReference type="InterPro" id="IPR043129">
    <property type="entry name" value="ATPase_NBD"/>
</dbReference>
<evidence type="ECO:0000313" key="10">
    <source>
        <dbReference type="Proteomes" id="UP000198661"/>
    </source>
</evidence>
<dbReference type="InterPro" id="IPR017861">
    <property type="entry name" value="KAE1/TsaD"/>
</dbReference>
<dbReference type="SUPFAM" id="SSF53067">
    <property type="entry name" value="Actin-like ATPase domain"/>
    <property type="match status" value="1"/>
</dbReference>
<evidence type="ECO:0000256" key="6">
    <source>
        <dbReference type="ARBA" id="ARBA00023315"/>
    </source>
</evidence>
<evidence type="ECO:0000259" key="8">
    <source>
        <dbReference type="Pfam" id="PF00814"/>
    </source>
</evidence>
<evidence type="ECO:0000256" key="7">
    <source>
        <dbReference type="ARBA" id="ARBA00048117"/>
    </source>
</evidence>
<dbReference type="PANTHER" id="PTHR11735">
    <property type="entry name" value="TRNA N6-ADENOSINE THREONYLCARBAMOYLTRANSFERASE"/>
    <property type="match status" value="1"/>
</dbReference>
<evidence type="ECO:0000256" key="4">
    <source>
        <dbReference type="ARBA" id="ARBA00022723"/>
    </source>
</evidence>
<dbReference type="Proteomes" id="UP000198661">
    <property type="component" value="Unassembled WGS sequence"/>
</dbReference>
<feature type="domain" description="Gcp-like" evidence="8">
    <location>
        <begin position="60"/>
        <end position="308"/>
    </location>
</feature>
<dbReference type="AlphaFoldDB" id="A0A1I2L584"/>
<dbReference type="GO" id="GO:0046872">
    <property type="term" value="F:metal ion binding"/>
    <property type="evidence" value="ECO:0007669"/>
    <property type="project" value="UniProtKB-KW"/>
</dbReference>
<keyword evidence="2" id="KW-0808">Transferase</keyword>
<keyword evidence="5" id="KW-0408">Iron</keyword>
<organism evidence="9 10">
    <name type="scientific">Planifilum fulgidum</name>
    <dbReference type="NCBI Taxonomy" id="201973"/>
    <lineage>
        <taxon>Bacteria</taxon>
        <taxon>Bacillati</taxon>
        <taxon>Bacillota</taxon>
        <taxon>Bacilli</taxon>
        <taxon>Bacillales</taxon>
        <taxon>Thermoactinomycetaceae</taxon>
        <taxon>Planifilum</taxon>
    </lineage>
</organism>
<dbReference type="GO" id="GO:0008033">
    <property type="term" value="P:tRNA processing"/>
    <property type="evidence" value="ECO:0007669"/>
    <property type="project" value="UniProtKB-KW"/>
</dbReference>
<dbReference type="STRING" id="201973.SAMN04488025_10416"/>
<dbReference type="PRINTS" id="PR00789">
    <property type="entry name" value="OSIALOPTASE"/>
</dbReference>
<dbReference type="Pfam" id="PF00814">
    <property type="entry name" value="TsaD"/>
    <property type="match status" value="1"/>
</dbReference>
<sequence length="323" mass="35313">MEKRPAVLGIDTSNYFTSLCLVDEEGNPLFDGRMGLEVPRGERGLQQSVAVFGHVRNLPRLLSRMKLEDVRIAAVCASRAPRPQEGSYMPVFEVGLSWGFSLSRAWGAPFWETTHQEGHIAAGVATARPDLREDSFLAVHLSGGTTELLRVVKKGEGYEINRLGGTRDLNAGQLVDRVGVAMGLPFPAGPSLEKLALRYEGSPVTVASAVRGLDCSFSGPETALLRMWEKRELPPEGIAFATLRCIANTLERWLLNAFQAAGDRTVLIVGGVAANGLIRERLRLRLEHPAVGARLHFADPRYSGDNAFGVARIGLEMWRRRSG</sequence>
<keyword evidence="3" id="KW-0819">tRNA processing</keyword>
<name>A0A1I2L584_9BACL</name>
<evidence type="ECO:0000256" key="2">
    <source>
        <dbReference type="ARBA" id="ARBA00022679"/>
    </source>
</evidence>
<keyword evidence="10" id="KW-1185">Reference proteome</keyword>
<dbReference type="EMBL" id="FOOK01000004">
    <property type="protein sequence ID" value="SFF73650.1"/>
    <property type="molecule type" value="Genomic_DNA"/>
</dbReference>
<dbReference type="GO" id="GO:0061711">
    <property type="term" value="F:tRNA N(6)-L-threonylcarbamoyladenine synthase activity"/>
    <property type="evidence" value="ECO:0007669"/>
    <property type="project" value="UniProtKB-EC"/>
</dbReference>
<dbReference type="EC" id="2.3.1.234" evidence="1"/>
<protein>
    <recommendedName>
        <fullName evidence="1">N(6)-L-threonylcarbamoyladenine synthase</fullName>
        <ecNumber evidence="1">2.3.1.234</ecNumber>
    </recommendedName>
</protein>
<proteinExistence type="predicted"/>
<evidence type="ECO:0000256" key="5">
    <source>
        <dbReference type="ARBA" id="ARBA00023004"/>
    </source>
</evidence>
<dbReference type="RefSeq" id="WP_092035842.1">
    <property type="nucleotide sequence ID" value="NZ_FOOK01000004.1"/>
</dbReference>
<dbReference type="Gene3D" id="3.30.420.40">
    <property type="match status" value="2"/>
</dbReference>
<dbReference type="PANTHER" id="PTHR11735:SF6">
    <property type="entry name" value="TRNA N6-ADENOSINE THREONYLCARBAMOYLTRANSFERASE, MITOCHONDRIAL"/>
    <property type="match status" value="1"/>
</dbReference>
<keyword evidence="6" id="KW-0012">Acyltransferase</keyword>
<comment type="catalytic activity">
    <reaction evidence="7">
        <text>L-threonylcarbamoyladenylate + adenosine(37) in tRNA = N(6)-L-threonylcarbamoyladenosine(37) in tRNA + AMP + H(+)</text>
        <dbReference type="Rhea" id="RHEA:37059"/>
        <dbReference type="Rhea" id="RHEA-COMP:10162"/>
        <dbReference type="Rhea" id="RHEA-COMP:10163"/>
        <dbReference type="ChEBI" id="CHEBI:15378"/>
        <dbReference type="ChEBI" id="CHEBI:73682"/>
        <dbReference type="ChEBI" id="CHEBI:74411"/>
        <dbReference type="ChEBI" id="CHEBI:74418"/>
        <dbReference type="ChEBI" id="CHEBI:456215"/>
        <dbReference type="EC" id="2.3.1.234"/>
    </reaction>
</comment>
<evidence type="ECO:0000313" key="9">
    <source>
        <dbReference type="EMBL" id="SFF73650.1"/>
    </source>
</evidence>
<evidence type="ECO:0000256" key="3">
    <source>
        <dbReference type="ARBA" id="ARBA00022694"/>
    </source>
</evidence>
<accession>A0A1I2L584</accession>